<dbReference type="EMBL" id="FJOF01000021">
    <property type="protein sequence ID" value="CZR49926.1"/>
    <property type="molecule type" value="Genomic_DNA"/>
</dbReference>
<protein>
    <submittedName>
        <fullName evidence="1">Uncharacterized protein</fullName>
    </submittedName>
</protein>
<name>A0A1L7WBE4_FUSPR</name>
<dbReference type="GeneID" id="42060986"/>
<dbReference type="Proteomes" id="UP000183971">
    <property type="component" value="Unassembled WGS sequence"/>
</dbReference>
<dbReference type="AlphaFoldDB" id="A0A1L7WBE4"/>
<proteinExistence type="predicted"/>
<sequence>MAMGTIYDDLFTLPSELPRLGHYDAEYIYIINLDLEILTMNNSIHWKLGNILRNNLWLRAIADSIYPYKPTISLNVFPEEYIASSALELPTPDRMIGYNFATVVPKRAMEQAPIAFLRHVLAETLIEHKDDIVRFGRGWSPASFPFLQVAFTLVSIASGQASFFYFPDQPFDPRSCYWVGCNSNHLHMSSGWLDQDWAGDHASLLEFGSMSRRPDELPGVSHSETIYWHEDVLVSLSLIVDGKAITEAVTYGVEQGRVNLQIVVFSLFKAAFAEAKF</sequence>
<organism evidence="1 2">
    <name type="scientific">Fusarium proliferatum (strain ET1)</name>
    <name type="common">Orchid endophyte fungus</name>
    <dbReference type="NCBI Taxonomy" id="1227346"/>
    <lineage>
        <taxon>Eukaryota</taxon>
        <taxon>Fungi</taxon>
        <taxon>Dikarya</taxon>
        <taxon>Ascomycota</taxon>
        <taxon>Pezizomycotina</taxon>
        <taxon>Sordariomycetes</taxon>
        <taxon>Hypocreomycetidae</taxon>
        <taxon>Hypocreales</taxon>
        <taxon>Nectriaceae</taxon>
        <taxon>Fusarium</taxon>
        <taxon>Fusarium fujikuroi species complex</taxon>
    </lineage>
</organism>
<comment type="caution">
    <text evidence="1">The sequence shown here is derived from an EMBL/GenBank/DDBJ whole genome shotgun (WGS) entry which is preliminary data.</text>
</comment>
<reference evidence="2" key="1">
    <citation type="journal article" date="2016" name="Genome Biol. Evol.">
        <title>Comparative 'omics' of the Fusarium fujikuroi species complex highlights differences in genetic potential and metabolite synthesis.</title>
        <authorList>
            <person name="Niehaus E.-M."/>
            <person name="Muensterkoetter M."/>
            <person name="Proctor R.H."/>
            <person name="Brown D.W."/>
            <person name="Sharon A."/>
            <person name="Idan Y."/>
            <person name="Oren-Young L."/>
            <person name="Sieber C.M."/>
            <person name="Novak O."/>
            <person name="Pencik A."/>
            <person name="Tarkowska D."/>
            <person name="Hromadova K."/>
            <person name="Freeman S."/>
            <person name="Maymon M."/>
            <person name="Elazar M."/>
            <person name="Youssef S.A."/>
            <person name="El-Shabrawy E.S.M."/>
            <person name="Shalaby A.B.A."/>
            <person name="Houterman P."/>
            <person name="Brock N.L."/>
            <person name="Burkhardt I."/>
            <person name="Tsavkelova E.A."/>
            <person name="Dickschat J.S."/>
            <person name="Galuszka P."/>
            <person name="Gueldener U."/>
            <person name="Tudzynski B."/>
        </authorList>
    </citation>
    <scope>NUCLEOTIDE SEQUENCE [LARGE SCALE GENOMIC DNA]</scope>
    <source>
        <strain evidence="2">ET1</strain>
    </source>
</reference>
<evidence type="ECO:0000313" key="2">
    <source>
        <dbReference type="Proteomes" id="UP000183971"/>
    </source>
</evidence>
<dbReference type="RefSeq" id="XP_031090420.1">
    <property type="nucleotide sequence ID" value="XM_031225242.1"/>
</dbReference>
<keyword evidence="2" id="KW-1185">Reference proteome</keyword>
<dbReference type="VEuPathDB" id="FungiDB:FPRO_16131"/>
<evidence type="ECO:0000313" key="1">
    <source>
        <dbReference type="EMBL" id="CZR49926.1"/>
    </source>
</evidence>
<accession>A0A1L7WBE4</accession>
<gene>
    <name evidence="1" type="ORF">FPRO_16131</name>
</gene>